<evidence type="ECO:0000256" key="5">
    <source>
        <dbReference type="ARBA" id="ARBA00023180"/>
    </source>
</evidence>
<dbReference type="PANTHER" id="PTHR48071:SF18">
    <property type="entry name" value="DELETED IN MALIGNANT BRAIN TUMORS 1 PROTEIN-RELATED"/>
    <property type="match status" value="1"/>
</dbReference>
<evidence type="ECO:0000256" key="6">
    <source>
        <dbReference type="ARBA" id="ARBA00058074"/>
    </source>
</evidence>
<dbReference type="FunFam" id="3.10.250.10:FF:000009">
    <property type="entry name" value="WC1"/>
    <property type="match status" value="1"/>
</dbReference>
<dbReference type="PRINTS" id="PR00258">
    <property type="entry name" value="SPERACTRCPTR"/>
</dbReference>
<dbReference type="AlphaFoldDB" id="A0A0P7XH12"/>
<dbReference type="PROSITE" id="PS50287">
    <property type="entry name" value="SRCR_2"/>
    <property type="match status" value="2"/>
</dbReference>
<sequence length="256" mass="28201">MRVRLVNGTDSCSGRVEVHRLRQWGTVCDHSWDLRDAQVVCRELGCGAALDALPGGYFGRGSGQVLMDAMQCVGNEESVMECKMISIRPHCFFHGGASVICARGARLRLVNGVHKCSGRVEVYQSSHWGTVCDDDWDLGDAQVVCRELGCGVALNATGESSFGIGVGMPVLMDNVWCTGTEGSLLDCPSLSFWQHNCAHNEEAGVVCAGQRAGELLWRRKQFTGSQKRRYSYLVIEISSSKRRSGYKRQSQTKMKR</sequence>
<dbReference type="Pfam" id="PF00530">
    <property type="entry name" value="SRCR"/>
    <property type="match status" value="2"/>
</dbReference>
<evidence type="ECO:0000313" key="12">
    <source>
        <dbReference type="Proteomes" id="UP000034805"/>
    </source>
</evidence>
<keyword evidence="4" id="KW-0675">Receptor</keyword>
<name>A0A0P7XH12_SCLFO</name>
<dbReference type="FunFam" id="3.10.250.10:FF:000007">
    <property type="entry name" value="Soluble scavenger receptor cysteine-rich domain-containing protein SSC5D"/>
    <property type="match status" value="1"/>
</dbReference>
<evidence type="ECO:0000313" key="11">
    <source>
        <dbReference type="EMBL" id="KPP74619.1"/>
    </source>
</evidence>
<dbReference type="InterPro" id="IPR001190">
    <property type="entry name" value="SRCR"/>
</dbReference>
<comment type="caution">
    <text evidence="9">Lacks conserved residue(s) required for the propagation of feature annotation.</text>
</comment>
<evidence type="ECO:0000256" key="7">
    <source>
        <dbReference type="ARBA" id="ARBA00064153"/>
    </source>
</evidence>
<dbReference type="Gene3D" id="3.10.250.10">
    <property type="entry name" value="SRCR-like domain"/>
    <property type="match status" value="2"/>
</dbReference>
<dbReference type="PANTHER" id="PTHR48071">
    <property type="entry name" value="SRCR DOMAIN-CONTAINING PROTEIN"/>
    <property type="match status" value="1"/>
</dbReference>
<accession>A0A0P7XH12</accession>
<feature type="disulfide bond" evidence="9">
    <location>
        <begin position="72"/>
        <end position="82"/>
    </location>
</feature>
<comment type="subunit">
    <text evidence="7">Interacts with LGALS1 and laminin.</text>
</comment>
<comment type="function">
    <text evidence="6">Binds to extracellular matrix proteins. Binds to pathogen-associated molecular patterns (PAMPs) present on the cell walls of Gram-positive and Gram-negative bacteria and fungi, behaving as a pattern recognition receptor (PRR). Induces bacterial and fungal aggregation and subsequent inhibition of PAMP-induced cytokine release. Does not possess intrinsic bactericidal activity. May play a role in the innate defense and homeostasis of certain epithelial surfaces.</text>
</comment>
<evidence type="ECO:0000256" key="8">
    <source>
        <dbReference type="ARBA" id="ARBA00069168"/>
    </source>
</evidence>
<dbReference type="EMBL" id="JARO02001714">
    <property type="protein sequence ID" value="KPP74619.1"/>
    <property type="molecule type" value="Genomic_DNA"/>
</dbReference>
<protein>
    <recommendedName>
        <fullName evidence="8">Soluble scavenger receptor cysteine-rich domain-containing protein SSC5D</fullName>
    </recommendedName>
</protein>
<dbReference type="PROSITE" id="PS00420">
    <property type="entry name" value="SRCR_1"/>
    <property type="match status" value="2"/>
</dbReference>
<feature type="disulfide bond" evidence="9">
    <location>
        <begin position="177"/>
        <end position="187"/>
    </location>
</feature>
<comment type="caution">
    <text evidence="11">The sequence shown here is derived from an EMBL/GenBank/DDBJ whole genome shotgun (WGS) entry which is preliminary data.</text>
</comment>
<dbReference type="Proteomes" id="UP000034805">
    <property type="component" value="Unassembled WGS sequence"/>
</dbReference>
<proteinExistence type="predicted"/>
<keyword evidence="3 9" id="KW-1015">Disulfide bond</keyword>
<dbReference type="SUPFAM" id="SSF56487">
    <property type="entry name" value="SRCR-like"/>
    <property type="match status" value="2"/>
</dbReference>
<organism evidence="11 12">
    <name type="scientific">Scleropages formosus</name>
    <name type="common">Asian bonytongue</name>
    <name type="synonym">Osteoglossum formosum</name>
    <dbReference type="NCBI Taxonomy" id="113540"/>
    <lineage>
        <taxon>Eukaryota</taxon>
        <taxon>Metazoa</taxon>
        <taxon>Chordata</taxon>
        <taxon>Craniata</taxon>
        <taxon>Vertebrata</taxon>
        <taxon>Euteleostomi</taxon>
        <taxon>Actinopterygii</taxon>
        <taxon>Neopterygii</taxon>
        <taxon>Teleostei</taxon>
        <taxon>Osteoglossocephala</taxon>
        <taxon>Osteoglossomorpha</taxon>
        <taxon>Osteoglossiformes</taxon>
        <taxon>Osteoglossidae</taxon>
        <taxon>Scleropages</taxon>
    </lineage>
</organism>
<evidence type="ECO:0000256" key="9">
    <source>
        <dbReference type="PROSITE-ProRule" id="PRU00196"/>
    </source>
</evidence>
<dbReference type="GO" id="GO:0016020">
    <property type="term" value="C:membrane"/>
    <property type="evidence" value="ECO:0007669"/>
    <property type="project" value="InterPro"/>
</dbReference>
<evidence type="ECO:0000256" key="3">
    <source>
        <dbReference type="ARBA" id="ARBA00023157"/>
    </source>
</evidence>
<evidence type="ECO:0000256" key="2">
    <source>
        <dbReference type="ARBA" id="ARBA00022737"/>
    </source>
</evidence>
<dbReference type="InterPro" id="IPR036772">
    <property type="entry name" value="SRCR-like_dom_sf"/>
</dbReference>
<keyword evidence="1" id="KW-0732">Signal</keyword>
<evidence type="ECO:0000256" key="1">
    <source>
        <dbReference type="ARBA" id="ARBA00022729"/>
    </source>
</evidence>
<evidence type="ECO:0000256" key="4">
    <source>
        <dbReference type="ARBA" id="ARBA00023170"/>
    </source>
</evidence>
<reference evidence="11 12" key="1">
    <citation type="submission" date="2015-08" db="EMBL/GenBank/DDBJ databases">
        <title>The genome of the Asian arowana (Scleropages formosus).</title>
        <authorList>
            <person name="Tan M.H."/>
            <person name="Gan H.M."/>
            <person name="Croft L.J."/>
            <person name="Austin C.M."/>
        </authorList>
    </citation>
    <scope>NUCLEOTIDE SEQUENCE [LARGE SCALE GENOMIC DNA]</scope>
    <source>
        <strain evidence="11">Aro1</strain>
    </source>
</reference>
<feature type="domain" description="SRCR" evidence="10">
    <location>
        <begin position="3"/>
        <end position="102"/>
    </location>
</feature>
<keyword evidence="5" id="KW-0325">Glycoprotein</keyword>
<dbReference type="SMART" id="SM00202">
    <property type="entry name" value="SR"/>
    <property type="match status" value="2"/>
</dbReference>
<gene>
    <name evidence="11" type="ORF">Z043_106205</name>
</gene>
<evidence type="ECO:0000259" key="10">
    <source>
        <dbReference type="PROSITE" id="PS50287"/>
    </source>
</evidence>
<feature type="domain" description="SRCR" evidence="10">
    <location>
        <begin position="107"/>
        <end position="208"/>
    </location>
</feature>
<keyword evidence="2" id="KW-0677">Repeat</keyword>